<dbReference type="CDD" id="cd01167">
    <property type="entry name" value="bac_FRK"/>
    <property type="match status" value="1"/>
</dbReference>
<dbReference type="PROSITE" id="PS00584">
    <property type="entry name" value="PFKB_KINASES_2"/>
    <property type="match status" value="1"/>
</dbReference>
<dbReference type="GO" id="GO:0016301">
    <property type="term" value="F:kinase activity"/>
    <property type="evidence" value="ECO:0007669"/>
    <property type="project" value="UniProtKB-KW"/>
</dbReference>
<sequence length="312" mass="31873">MSFLVIGECVADIVRAPAGSGAADRVHPGGSPANVAYGLARLGRDVVLLTQLADDPAGRLIADHLKGAGVRVEIGGAPARTPSAVVGLDAHGRAAYAFDIAWTLETGAPRAETPAHVHIGSIAAVTAPGAATVLAEVERLRDRATVSYDPNVRPALMGEHDVAVARVERCVALSDLVKASDEDLAWLYPGEDPRTVAARWLALGPAVVLVTRGAAGALAFTGRETVETEAAPVAVVDTVGAGDSFMSAVLDALAGRDRETLAGLGAEHLTGLLRRATAAAAVTVSRAGAQPPDRAELDAAGERFALRCGRAS</sequence>
<evidence type="ECO:0000256" key="4">
    <source>
        <dbReference type="ARBA" id="ARBA00022777"/>
    </source>
</evidence>
<dbReference type="Proteomes" id="UP001611339">
    <property type="component" value="Unassembled WGS sequence"/>
</dbReference>
<dbReference type="RefSeq" id="WP_398709896.1">
    <property type="nucleotide sequence ID" value="NZ_JBIRUI010000006.1"/>
</dbReference>
<evidence type="ECO:0000256" key="1">
    <source>
        <dbReference type="ARBA" id="ARBA00010688"/>
    </source>
</evidence>
<comment type="caution">
    <text evidence="7">The sequence shown here is derived from an EMBL/GenBank/DDBJ whole genome shotgun (WGS) entry which is preliminary data.</text>
</comment>
<evidence type="ECO:0000256" key="3">
    <source>
        <dbReference type="ARBA" id="ARBA00022741"/>
    </source>
</evidence>
<keyword evidence="5" id="KW-0067">ATP-binding</keyword>
<comment type="similarity">
    <text evidence="1">Belongs to the carbohydrate kinase PfkB family.</text>
</comment>
<dbReference type="Pfam" id="PF00294">
    <property type="entry name" value="PfkB"/>
    <property type="match status" value="1"/>
</dbReference>
<dbReference type="PANTHER" id="PTHR43085">
    <property type="entry name" value="HEXOKINASE FAMILY MEMBER"/>
    <property type="match status" value="1"/>
</dbReference>
<proteinExistence type="inferred from homology"/>
<keyword evidence="3" id="KW-0547">Nucleotide-binding</keyword>
<evidence type="ECO:0000259" key="6">
    <source>
        <dbReference type="Pfam" id="PF00294"/>
    </source>
</evidence>
<organism evidence="7 8">
    <name type="scientific">Streptomyces litmocidini</name>
    <dbReference type="NCBI Taxonomy" id="67318"/>
    <lineage>
        <taxon>Bacteria</taxon>
        <taxon>Bacillati</taxon>
        <taxon>Actinomycetota</taxon>
        <taxon>Actinomycetes</taxon>
        <taxon>Kitasatosporales</taxon>
        <taxon>Streptomycetaceae</taxon>
        <taxon>Streptomyces</taxon>
    </lineage>
</organism>
<dbReference type="SUPFAM" id="SSF53613">
    <property type="entry name" value="Ribokinase-like"/>
    <property type="match status" value="1"/>
</dbReference>
<accession>A0ABW7U6F5</accession>
<dbReference type="EC" id="2.7.1.-" evidence="7"/>
<feature type="domain" description="Carbohydrate kinase PfkB" evidence="6">
    <location>
        <begin position="4"/>
        <end position="292"/>
    </location>
</feature>
<keyword evidence="2 7" id="KW-0808">Transferase</keyword>
<protein>
    <submittedName>
        <fullName evidence="7">Carbohydrate kinase</fullName>
        <ecNumber evidence="7">2.7.1.-</ecNumber>
    </submittedName>
</protein>
<keyword evidence="4 7" id="KW-0418">Kinase</keyword>
<gene>
    <name evidence="7" type="ORF">ACH407_16845</name>
</gene>
<reference evidence="7 8" key="1">
    <citation type="submission" date="2024-10" db="EMBL/GenBank/DDBJ databases">
        <title>The Natural Products Discovery Center: Release of the First 8490 Sequenced Strains for Exploring Actinobacteria Biosynthetic Diversity.</title>
        <authorList>
            <person name="Kalkreuter E."/>
            <person name="Kautsar S.A."/>
            <person name="Yang D."/>
            <person name="Bader C.D."/>
            <person name="Teijaro C.N."/>
            <person name="Fluegel L."/>
            <person name="Davis C.M."/>
            <person name="Simpson J.R."/>
            <person name="Lauterbach L."/>
            <person name="Steele A.D."/>
            <person name="Gui C."/>
            <person name="Meng S."/>
            <person name="Li G."/>
            <person name="Viehrig K."/>
            <person name="Ye F."/>
            <person name="Su P."/>
            <person name="Kiefer A.F."/>
            <person name="Nichols A."/>
            <person name="Cepeda A.J."/>
            <person name="Yan W."/>
            <person name="Fan B."/>
            <person name="Jiang Y."/>
            <person name="Adhikari A."/>
            <person name="Zheng C.-J."/>
            <person name="Schuster L."/>
            <person name="Cowan T.M."/>
            <person name="Smanski M.J."/>
            <person name="Chevrette M.G."/>
            <person name="De Carvalho L.P.S."/>
            <person name="Shen B."/>
        </authorList>
    </citation>
    <scope>NUCLEOTIDE SEQUENCE [LARGE SCALE GENOMIC DNA]</scope>
    <source>
        <strain evidence="7 8">NPDC020602</strain>
    </source>
</reference>
<evidence type="ECO:0000256" key="2">
    <source>
        <dbReference type="ARBA" id="ARBA00022679"/>
    </source>
</evidence>
<dbReference type="InterPro" id="IPR029056">
    <property type="entry name" value="Ribokinase-like"/>
</dbReference>
<evidence type="ECO:0000313" key="8">
    <source>
        <dbReference type="Proteomes" id="UP001611339"/>
    </source>
</evidence>
<dbReference type="PANTHER" id="PTHR43085:SF1">
    <property type="entry name" value="PSEUDOURIDINE KINASE-RELATED"/>
    <property type="match status" value="1"/>
</dbReference>
<dbReference type="InterPro" id="IPR050306">
    <property type="entry name" value="PfkB_Carbo_kinase"/>
</dbReference>
<keyword evidence="8" id="KW-1185">Reference proteome</keyword>
<evidence type="ECO:0000256" key="5">
    <source>
        <dbReference type="ARBA" id="ARBA00022840"/>
    </source>
</evidence>
<dbReference type="InterPro" id="IPR011611">
    <property type="entry name" value="PfkB_dom"/>
</dbReference>
<dbReference type="InterPro" id="IPR002173">
    <property type="entry name" value="Carboh/pur_kinase_PfkB_CS"/>
</dbReference>
<evidence type="ECO:0000313" key="7">
    <source>
        <dbReference type="EMBL" id="MFI1715221.1"/>
    </source>
</evidence>
<name>A0ABW7U6F5_9ACTN</name>
<dbReference type="EMBL" id="JBIRUI010000006">
    <property type="protein sequence ID" value="MFI1715221.1"/>
    <property type="molecule type" value="Genomic_DNA"/>
</dbReference>
<dbReference type="Gene3D" id="3.40.1190.20">
    <property type="match status" value="1"/>
</dbReference>